<dbReference type="RefSeq" id="WP_263733970.1">
    <property type="nucleotide sequence ID" value="NZ_JAOWKY010000001.1"/>
</dbReference>
<gene>
    <name evidence="2" type="ORF">OEW28_06910</name>
</gene>
<dbReference type="InterPro" id="IPR045632">
    <property type="entry name" value="DUF6314"/>
</dbReference>
<protein>
    <submittedName>
        <fullName evidence="2">DUF6314 family protein</fullName>
    </submittedName>
</protein>
<reference evidence="2 3" key="1">
    <citation type="submission" date="2022-10" db="EMBL/GenBank/DDBJ databases">
        <title>Defluviimonas sp. nov., isolated from ocean surface water.</title>
        <authorList>
            <person name="He W."/>
            <person name="Wang L."/>
            <person name="Zhang D.-F."/>
        </authorList>
    </citation>
    <scope>NUCLEOTIDE SEQUENCE [LARGE SCALE GENOMIC DNA]</scope>
    <source>
        <strain evidence="2 3">WL0002</strain>
    </source>
</reference>
<comment type="caution">
    <text evidence="2">The sequence shown here is derived from an EMBL/GenBank/DDBJ whole genome shotgun (WGS) entry which is preliminary data.</text>
</comment>
<feature type="domain" description="DUF6314" evidence="1">
    <location>
        <begin position="9"/>
        <end position="135"/>
    </location>
</feature>
<proteinExistence type="predicted"/>
<dbReference type="Proteomes" id="UP001652542">
    <property type="component" value="Unassembled WGS sequence"/>
</dbReference>
<keyword evidence="3" id="KW-1185">Reference proteome</keyword>
<accession>A0ABT2ZB90</accession>
<dbReference type="EMBL" id="JAOWKY010000001">
    <property type="protein sequence ID" value="MCV2868356.1"/>
    <property type="molecule type" value="Genomic_DNA"/>
</dbReference>
<evidence type="ECO:0000313" key="2">
    <source>
        <dbReference type="EMBL" id="MCV2868356.1"/>
    </source>
</evidence>
<sequence length="141" mass="16164">MTVLRLGDFEGRWQVERDIVDRRADLRGRFEGTATFAPAGDHLRYSEEGCLAFGASPPVKAERQYLWSEQDGRILVAFADGRPFHDFAPDDPGASHFCAPDDYVVRYDFTNWPDWSAEWTVRGPRKDYTMTSRYSPAPRTP</sequence>
<name>A0ABT2ZB90_9RHOB</name>
<organism evidence="2 3">
    <name type="scientific">Albidovulum marisflavi</name>
    <dbReference type="NCBI Taxonomy" id="2984159"/>
    <lineage>
        <taxon>Bacteria</taxon>
        <taxon>Pseudomonadati</taxon>
        <taxon>Pseudomonadota</taxon>
        <taxon>Alphaproteobacteria</taxon>
        <taxon>Rhodobacterales</taxon>
        <taxon>Paracoccaceae</taxon>
        <taxon>Albidovulum</taxon>
    </lineage>
</organism>
<dbReference type="Pfam" id="PF19834">
    <property type="entry name" value="DUF6314"/>
    <property type="match status" value="1"/>
</dbReference>
<evidence type="ECO:0000313" key="3">
    <source>
        <dbReference type="Proteomes" id="UP001652542"/>
    </source>
</evidence>
<evidence type="ECO:0000259" key="1">
    <source>
        <dbReference type="Pfam" id="PF19834"/>
    </source>
</evidence>